<gene>
    <name evidence="8" type="ORF">EV195_10527</name>
</gene>
<evidence type="ECO:0000256" key="6">
    <source>
        <dbReference type="RuleBase" id="RU366058"/>
    </source>
</evidence>
<keyword evidence="5 6" id="KW-0472">Membrane</keyword>
<keyword evidence="9" id="KW-1185">Reference proteome</keyword>
<dbReference type="Proteomes" id="UP000294564">
    <property type="component" value="Unassembled WGS sequence"/>
</dbReference>
<evidence type="ECO:0000256" key="3">
    <source>
        <dbReference type="ARBA" id="ARBA00022692"/>
    </source>
</evidence>
<dbReference type="GO" id="GO:0005886">
    <property type="term" value="C:plasma membrane"/>
    <property type="evidence" value="ECO:0007669"/>
    <property type="project" value="UniProtKB-SubCell"/>
</dbReference>
<feature type="domain" description="VTT" evidence="7">
    <location>
        <begin position="63"/>
        <end position="182"/>
    </location>
</feature>
<dbReference type="RefSeq" id="WP_132794656.1">
    <property type="nucleotide sequence ID" value="NZ_SLXM01000005.1"/>
</dbReference>
<dbReference type="OrthoDB" id="7059021at2"/>
<dbReference type="PANTHER" id="PTHR12677:SF59">
    <property type="entry name" value="GOLGI APPARATUS MEMBRANE PROTEIN TVP38-RELATED"/>
    <property type="match status" value="1"/>
</dbReference>
<comment type="caution">
    <text evidence="8">The sequence shown here is derived from an EMBL/GenBank/DDBJ whole genome shotgun (WGS) entry which is preliminary data.</text>
</comment>
<feature type="transmembrane region" description="Helical" evidence="6">
    <location>
        <begin position="162"/>
        <end position="180"/>
    </location>
</feature>
<dbReference type="AlphaFoldDB" id="A0A4V2SLT0"/>
<dbReference type="EMBL" id="SLXM01000005">
    <property type="protein sequence ID" value="TCP24596.1"/>
    <property type="molecule type" value="Genomic_DNA"/>
</dbReference>
<feature type="transmembrane region" description="Helical" evidence="6">
    <location>
        <begin position="7"/>
        <end position="27"/>
    </location>
</feature>
<evidence type="ECO:0000256" key="4">
    <source>
        <dbReference type="ARBA" id="ARBA00022989"/>
    </source>
</evidence>
<feature type="transmembrane region" description="Helical" evidence="6">
    <location>
        <begin position="131"/>
        <end position="155"/>
    </location>
</feature>
<dbReference type="InterPro" id="IPR032816">
    <property type="entry name" value="VTT_dom"/>
</dbReference>
<keyword evidence="2 6" id="KW-1003">Cell membrane</keyword>
<keyword evidence="4 6" id="KW-1133">Transmembrane helix</keyword>
<reference evidence="8 9" key="1">
    <citation type="submission" date="2019-03" db="EMBL/GenBank/DDBJ databases">
        <title>Genomic Encyclopedia of Type Strains, Phase IV (KMG-IV): sequencing the most valuable type-strain genomes for metagenomic binning, comparative biology and taxonomic classification.</title>
        <authorList>
            <person name="Goeker M."/>
        </authorList>
    </citation>
    <scope>NUCLEOTIDE SEQUENCE [LARGE SCALE GENOMIC DNA]</scope>
    <source>
        <strain evidence="8 9">DSM 14836</strain>
    </source>
</reference>
<evidence type="ECO:0000259" key="7">
    <source>
        <dbReference type="Pfam" id="PF09335"/>
    </source>
</evidence>
<accession>A0A4V2SLT0</accession>
<dbReference type="Pfam" id="PF09335">
    <property type="entry name" value="VTT_dom"/>
    <property type="match status" value="1"/>
</dbReference>
<name>A0A4V2SLT0_9FLAO</name>
<evidence type="ECO:0000256" key="2">
    <source>
        <dbReference type="ARBA" id="ARBA00022475"/>
    </source>
</evidence>
<evidence type="ECO:0000313" key="9">
    <source>
        <dbReference type="Proteomes" id="UP000294564"/>
    </source>
</evidence>
<feature type="transmembrane region" description="Helical" evidence="6">
    <location>
        <begin position="80"/>
        <end position="101"/>
    </location>
</feature>
<dbReference type="PANTHER" id="PTHR12677">
    <property type="entry name" value="GOLGI APPARATUS MEMBRANE PROTEIN TVP38-RELATED"/>
    <property type="match status" value="1"/>
</dbReference>
<evidence type="ECO:0000256" key="5">
    <source>
        <dbReference type="ARBA" id="ARBA00023136"/>
    </source>
</evidence>
<keyword evidence="3 6" id="KW-0812">Transmembrane</keyword>
<sequence>MLRTGKKIFYILWGVLLIYFLYCYAQNPAIFSVEYLKSFISSYNDQILLVYIILSIVRGFFLIPSTPFVIVGALLFPDRLLLVLLISMIGIMLSATALYYFSDMLGFSEYLEKKYPNKVKKWESKLQSSKATWLVLGWSFFPLVPTDIICYVAGIIKMPYKYMFTGVFVGEIILVSFYIYSGGLLQL</sequence>
<proteinExistence type="inferred from homology"/>
<organism evidence="8 9">
    <name type="scientific">Tenacibaculum skagerrakense</name>
    <dbReference type="NCBI Taxonomy" id="186571"/>
    <lineage>
        <taxon>Bacteria</taxon>
        <taxon>Pseudomonadati</taxon>
        <taxon>Bacteroidota</taxon>
        <taxon>Flavobacteriia</taxon>
        <taxon>Flavobacteriales</taxon>
        <taxon>Flavobacteriaceae</taxon>
        <taxon>Tenacibaculum</taxon>
    </lineage>
</organism>
<evidence type="ECO:0000256" key="1">
    <source>
        <dbReference type="ARBA" id="ARBA00004651"/>
    </source>
</evidence>
<protein>
    <recommendedName>
        <fullName evidence="6">TVP38/TMEM64 family membrane protein</fullName>
    </recommendedName>
</protein>
<feature type="transmembrane region" description="Helical" evidence="6">
    <location>
        <begin position="47"/>
        <end position="73"/>
    </location>
</feature>
<dbReference type="InterPro" id="IPR015414">
    <property type="entry name" value="TMEM64"/>
</dbReference>
<evidence type="ECO:0000313" key="8">
    <source>
        <dbReference type="EMBL" id="TCP24596.1"/>
    </source>
</evidence>
<comment type="subcellular location">
    <subcellularLocation>
        <location evidence="1 6">Cell membrane</location>
        <topology evidence="1 6">Multi-pass membrane protein</topology>
    </subcellularLocation>
</comment>
<comment type="similarity">
    <text evidence="6">Belongs to the TVP38/TMEM64 family.</text>
</comment>